<proteinExistence type="predicted"/>
<feature type="region of interest" description="Disordered" evidence="1">
    <location>
        <begin position="277"/>
        <end position="300"/>
    </location>
</feature>
<dbReference type="AlphaFoldDB" id="A0A1B0A7N9"/>
<dbReference type="EnsemblMetazoa" id="GPAI036859-RA">
    <property type="protein sequence ID" value="GPAI036859-PA"/>
    <property type="gene ID" value="GPAI036859"/>
</dbReference>
<reference evidence="2" key="2">
    <citation type="submission" date="2020-05" db="UniProtKB">
        <authorList>
            <consortium name="EnsemblMetazoa"/>
        </authorList>
    </citation>
    <scope>IDENTIFICATION</scope>
    <source>
        <strain evidence="2">IAEA</strain>
    </source>
</reference>
<reference evidence="3" key="1">
    <citation type="submission" date="2014-03" db="EMBL/GenBank/DDBJ databases">
        <authorList>
            <person name="Aksoy S."/>
            <person name="Warren W."/>
            <person name="Wilson R.K."/>
        </authorList>
    </citation>
    <scope>NUCLEOTIDE SEQUENCE [LARGE SCALE GENOMIC DNA]</scope>
    <source>
        <strain evidence="3">IAEA</strain>
    </source>
</reference>
<keyword evidence="3" id="KW-1185">Reference proteome</keyword>
<name>A0A1B0A7N9_GLOPL</name>
<sequence length="300" mass="32448">MRIAFCFPDPAKLPRSALCTALKDYRKYCSGYRFANLPSNDSSSINSLQDTRYLNRTIGAANININPLGTPTRRASSTAVQATSSLITDQNQKFEKENQIVHNCHSKNINHFHYLTSSHVAIDNSQRFHNANDCSNNGQSVMATTTNVLSASFNRNSDINNNGSPNATATNNSITCHSNHDFNFNTITNNSGSVCHSNINEMSNSTKVAVPSPKKTSKSEHLTGGRTAAVLMTSIAPTSAFVKPQQLEQPLCVSQEDVTSLAGSSSRNSQVLLNVNENASNNGNNNNQNSTMVSTLNASI</sequence>
<accession>A0A1B0A7N9</accession>
<protein>
    <submittedName>
        <fullName evidence="2">Uncharacterized protein</fullName>
    </submittedName>
</protein>
<evidence type="ECO:0000313" key="2">
    <source>
        <dbReference type="EnsemblMetazoa" id="GPAI036859-PA"/>
    </source>
</evidence>
<evidence type="ECO:0000313" key="3">
    <source>
        <dbReference type="Proteomes" id="UP000092445"/>
    </source>
</evidence>
<dbReference type="Proteomes" id="UP000092445">
    <property type="component" value="Unassembled WGS sequence"/>
</dbReference>
<feature type="compositionally biased region" description="Low complexity" evidence="1">
    <location>
        <begin position="277"/>
        <end position="289"/>
    </location>
</feature>
<dbReference type="VEuPathDB" id="VectorBase:GPAI036859"/>
<organism evidence="2 3">
    <name type="scientific">Glossina pallidipes</name>
    <name type="common">Tsetse fly</name>
    <dbReference type="NCBI Taxonomy" id="7398"/>
    <lineage>
        <taxon>Eukaryota</taxon>
        <taxon>Metazoa</taxon>
        <taxon>Ecdysozoa</taxon>
        <taxon>Arthropoda</taxon>
        <taxon>Hexapoda</taxon>
        <taxon>Insecta</taxon>
        <taxon>Pterygota</taxon>
        <taxon>Neoptera</taxon>
        <taxon>Endopterygota</taxon>
        <taxon>Diptera</taxon>
        <taxon>Brachycera</taxon>
        <taxon>Muscomorpha</taxon>
        <taxon>Hippoboscoidea</taxon>
        <taxon>Glossinidae</taxon>
        <taxon>Glossina</taxon>
    </lineage>
</organism>
<evidence type="ECO:0000256" key="1">
    <source>
        <dbReference type="SAM" id="MobiDB-lite"/>
    </source>
</evidence>
<feature type="compositionally biased region" description="Polar residues" evidence="1">
    <location>
        <begin position="290"/>
        <end position="300"/>
    </location>
</feature>